<dbReference type="InterPro" id="IPR001650">
    <property type="entry name" value="Helicase_C-like"/>
</dbReference>
<feature type="domain" description="Helicase C-terminal" evidence="2">
    <location>
        <begin position="433"/>
        <end position="607"/>
    </location>
</feature>
<dbReference type="InterPro" id="IPR014001">
    <property type="entry name" value="Helicase_ATP-bd"/>
</dbReference>
<dbReference type="CDD" id="cd18785">
    <property type="entry name" value="SF2_C"/>
    <property type="match status" value="1"/>
</dbReference>
<evidence type="ECO:0008006" key="5">
    <source>
        <dbReference type="Google" id="ProtNLM"/>
    </source>
</evidence>
<dbReference type="Pfam" id="PF04851">
    <property type="entry name" value="ResIII"/>
    <property type="match status" value="1"/>
</dbReference>
<dbReference type="RefSeq" id="WP_030097991.1">
    <property type="nucleotide sequence ID" value="NZ_JAAOOR010000001.1"/>
</dbReference>
<dbReference type="GO" id="GO:0003677">
    <property type="term" value="F:DNA binding"/>
    <property type="evidence" value="ECO:0007669"/>
    <property type="project" value="InterPro"/>
</dbReference>
<dbReference type="SUPFAM" id="SSF52540">
    <property type="entry name" value="P-loop containing nucleoside triphosphate hydrolases"/>
    <property type="match status" value="1"/>
</dbReference>
<proteinExistence type="predicted"/>
<dbReference type="PROSITE" id="PS51192">
    <property type="entry name" value="HELICASE_ATP_BIND_1"/>
    <property type="match status" value="1"/>
</dbReference>
<dbReference type="Pfam" id="PF00271">
    <property type="entry name" value="Helicase_C"/>
    <property type="match status" value="1"/>
</dbReference>
<dbReference type="SMART" id="SM00487">
    <property type="entry name" value="DEXDc"/>
    <property type="match status" value="1"/>
</dbReference>
<dbReference type="PROSITE" id="PS51194">
    <property type="entry name" value="HELICASE_CTER"/>
    <property type="match status" value="1"/>
</dbReference>
<dbReference type="InterPro" id="IPR039442">
    <property type="entry name" value="Mrr-like_dom"/>
</dbReference>
<reference evidence="3 4" key="1">
    <citation type="submission" date="2016-10" db="EMBL/GenBank/DDBJ databases">
        <title>Evaluation of Human, Veterinary and Environmental Mycobacterium chelonae Isolates by Core Genome Phylogenomic Analysis, Targeted Gene Comparison, and Anti-microbial Susceptibility Patterns: A Tale of Mistaken Identities.</title>
        <authorList>
            <person name="Fogelson S.B."/>
            <person name="Camus A.C."/>
            <person name="Lorenz W."/>
            <person name="Vasireddy R."/>
            <person name="Vasireddy S."/>
            <person name="Smith T."/>
            <person name="Brown-Elliott B.A."/>
            <person name="Wallace R.J.Jr."/>
            <person name="Hasan N.A."/>
            <person name="Reischl U."/>
            <person name="Sanchez S."/>
        </authorList>
    </citation>
    <scope>NUCLEOTIDE SEQUENCE [LARGE SCALE GENOMIC DNA]</scope>
    <source>
        <strain evidence="3 4">15518</strain>
    </source>
</reference>
<dbReference type="GO" id="GO:0016787">
    <property type="term" value="F:hydrolase activity"/>
    <property type="evidence" value="ECO:0007669"/>
    <property type="project" value="InterPro"/>
</dbReference>
<evidence type="ECO:0000313" key="3">
    <source>
        <dbReference type="EMBL" id="OHU77030.1"/>
    </source>
</evidence>
<keyword evidence="4" id="KW-1185">Reference proteome</keyword>
<dbReference type="PANTHER" id="PTHR33418">
    <property type="entry name" value="HELICASE-ASSOCIATED"/>
    <property type="match status" value="1"/>
</dbReference>
<dbReference type="PANTHER" id="PTHR33418:SF1">
    <property type="entry name" value="HELICASE-ASSOCIATED DOMAIN-CONTAINING PROTEIN"/>
    <property type="match status" value="1"/>
</dbReference>
<dbReference type="SUPFAM" id="SSF52980">
    <property type="entry name" value="Restriction endonuclease-like"/>
    <property type="match status" value="1"/>
</dbReference>
<dbReference type="Proteomes" id="UP000179441">
    <property type="component" value="Unassembled WGS sequence"/>
</dbReference>
<accession>A0A1S1M1F6</accession>
<dbReference type="InterPro" id="IPR005114">
    <property type="entry name" value="Helicase_assoc"/>
</dbReference>
<dbReference type="Pfam" id="PF13156">
    <property type="entry name" value="Mrr_cat_2"/>
    <property type="match status" value="1"/>
</dbReference>
<organism evidence="3 4">
    <name type="scientific">Mycobacteroides chelonae</name>
    <name type="common">Mycobacterium chelonae</name>
    <dbReference type="NCBI Taxonomy" id="1774"/>
    <lineage>
        <taxon>Bacteria</taxon>
        <taxon>Bacillati</taxon>
        <taxon>Actinomycetota</taxon>
        <taxon>Actinomycetes</taxon>
        <taxon>Mycobacteriales</taxon>
        <taxon>Mycobacteriaceae</taxon>
        <taxon>Mycobacteroides</taxon>
    </lineage>
</organism>
<comment type="caution">
    <text evidence="3">The sequence shown here is derived from an EMBL/GenBank/DDBJ whole genome shotgun (WGS) entry which is preliminary data.</text>
</comment>
<feature type="domain" description="Helicase ATP-binding" evidence="1">
    <location>
        <begin position="173"/>
        <end position="363"/>
    </location>
</feature>
<name>A0A1S1M1F6_MYCCH</name>
<protein>
    <recommendedName>
        <fullName evidence="5">Helicase</fullName>
    </recommendedName>
</protein>
<sequence>MGDFRELLDQLDPDPRRRGLQFEHVCKWFLTNDPTYKAVLQRVWLWDEWPGRWGPDAGIDLVAEDRDGRLWAVQSKAYGSAHAVTKADVDKFLAESSRTVFSYRLLIATTDKLHHIAQRTIHDQEKHVAFVGLSDLLTSEADWPRSPLDMRASAPVRPAGPREHQRQAIRAVVEGFTTSDRGQLIMACGTGKTLTSLFINEKLSAERTLVLVPSLSLLKQTMLVWTVNRETSFEALPVCSDQTVGRTTDDAAVAYASELGVPVTTDPQEIAAFMRHRSGPRVVFSTYQSSPQIAAAFALGHVPPFDLVIADEAHRIAGPISSDFATVLDDAAIKARRRLYMTATPRYFTGRVLKAAIQADFEVASMDDQDKFGLVFHRLSFNQAMALKELTDYQVVVVGVDNDTYRRWADHGQLVTRDGQSVTDARTLAGQIGLAKAMRKYDLRRVISFHSRVSGARGFANEMVDVLAWMPATERPDGALWSRHASGAMSAGERHVLLRHLSRLDDGERGLLTNARCLAEGVDVPALDGVAFIDPRRSEVDIVQAVGRAIRKADNKAVGTIVIPVFVDTDIKPEEALDSSVFKPVWDVIQALRAHDAELGEQLDALRRELGREGGRPRLPDKIHTDIPAKVGVDFARAFDVRLIEQTTQPWEFWFGLLERYVATQGTALVRGKEIFEGHRLGQWVIVQRTKWKTLSEDRRQRLCNLPGWTTDVHEKQWEEWFSRLRDYVAEHGTARVRDDYVDQHGNRLGKWVGKQRTKWDKLTDDQRDRLKSLKGWILDVREAQWEEGFAHLERYAAEHGSVTVLKEAVVDGYRLGQWAAHQRLSWDSLTPDKQTRLRSLTGWTTNTLDYKWDIAFQHLQQFVLENGHARVPQKHFTSDGYGLGKWVSVQRRIWETLSEERRQRLSQLPGWVLDARQAWWDEGFGYLEDYVAEHGSALLRQDITYKGFPLGQWVSNQKTRWKTLGTQRQERLRELPGWTLDARSARWEEGFEHLKEYSDTHGTCRLPSSKYVHNDFKLGIWVNTQRQKWVDISQDRKERLMALPDWTVNTRKDLWEEGFDQLQRYAVRAGNAMVPSDCMFDGFRLGQWVAVQRRGWEKLDSGRKERLSKLPGWSVSARDARWENGFRRLVNYAEEHGAASPPQSYRDVDGYKLGGWVQKQRQTHADGTLAPHLSKRLESLPGWDWTPNSTRWEDSFRRLQKYVDEHGNACPPQAYEDADGYRLGTWVNLQRQLESKATLRSELQERLKALPGWQWTPRAALWEEGLRQLQEYVRMNGTASPPQTYVSDDGYRLGSWVSQQRQNNKTGTLSPDRHSRLSEVQGWEWTPPRGRR</sequence>
<evidence type="ECO:0000259" key="2">
    <source>
        <dbReference type="PROSITE" id="PS51194"/>
    </source>
</evidence>
<gene>
    <name evidence="3" type="ORF">BKG84_00005</name>
</gene>
<evidence type="ECO:0000313" key="4">
    <source>
        <dbReference type="Proteomes" id="UP000179441"/>
    </source>
</evidence>
<dbReference type="Gene3D" id="6.10.140.530">
    <property type="match status" value="10"/>
</dbReference>
<dbReference type="InterPro" id="IPR011335">
    <property type="entry name" value="Restrct_endonuc-II-like"/>
</dbReference>
<evidence type="ECO:0000259" key="1">
    <source>
        <dbReference type="PROSITE" id="PS51192"/>
    </source>
</evidence>
<dbReference type="InterPro" id="IPR006935">
    <property type="entry name" value="Helicase/UvrB_N"/>
</dbReference>
<dbReference type="Pfam" id="PF03457">
    <property type="entry name" value="HA"/>
    <property type="match status" value="10"/>
</dbReference>
<dbReference type="InterPro" id="IPR027417">
    <property type="entry name" value="P-loop_NTPase"/>
</dbReference>
<dbReference type="Gene3D" id="3.40.50.300">
    <property type="entry name" value="P-loop containing nucleotide triphosphate hydrolases"/>
    <property type="match status" value="2"/>
</dbReference>
<dbReference type="EMBL" id="MLIS01000001">
    <property type="protein sequence ID" value="OHU77030.1"/>
    <property type="molecule type" value="Genomic_DNA"/>
</dbReference>
<dbReference type="CDD" id="cd22333">
    <property type="entry name" value="LlaBIII_nuclease-like"/>
    <property type="match status" value="1"/>
</dbReference>
<dbReference type="GO" id="GO:0005524">
    <property type="term" value="F:ATP binding"/>
    <property type="evidence" value="ECO:0007669"/>
    <property type="project" value="InterPro"/>
</dbReference>